<dbReference type="Pfam" id="PF00435">
    <property type="entry name" value="Spectrin"/>
    <property type="match status" value="1"/>
</dbReference>
<proteinExistence type="predicted"/>
<keyword evidence="3" id="KW-1185">Reference proteome</keyword>
<evidence type="ECO:0000256" key="1">
    <source>
        <dbReference type="ARBA" id="ARBA00022737"/>
    </source>
</evidence>
<dbReference type="InterPro" id="IPR018159">
    <property type="entry name" value="Spectrin/alpha-actinin"/>
</dbReference>
<dbReference type="CDD" id="cd00176">
    <property type="entry name" value="SPEC"/>
    <property type="match status" value="1"/>
</dbReference>
<evidence type="ECO:0000313" key="2">
    <source>
        <dbReference type="EMBL" id="KAI6658693.1"/>
    </source>
</evidence>
<name>A0AAV7KBX5_9METZ</name>
<gene>
    <name evidence="2" type="ORF">LOD99_10988</name>
</gene>
<evidence type="ECO:0000313" key="3">
    <source>
        <dbReference type="Proteomes" id="UP001165289"/>
    </source>
</evidence>
<protein>
    <submittedName>
        <fullName evidence="2">Uncharacterized protein</fullName>
    </submittedName>
</protein>
<dbReference type="SUPFAM" id="SSF46966">
    <property type="entry name" value="Spectrin repeat"/>
    <property type="match status" value="1"/>
</dbReference>
<dbReference type="InterPro" id="IPR002017">
    <property type="entry name" value="Spectrin_repeat"/>
</dbReference>
<dbReference type="Gene3D" id="1.20.58.60">
    <property type="match status" value="1"/>
</dbReference>
<comment type="caution">
    <text evidence="2">The sequence shown here is derived from an EMBL/GenBank/DDBJ whole genome shotgun (WGS) entry which is preliminary data.</text>
</comment>
<sequence>MVRDLVIIEESVKQLESDSAILLENHYKYSDIILETQADLISCWECLRQNSDQRGLALSESQKFQRFLRDSSDILSWIADMQQLIEGDSEPSTLPDATSLLERILEYEGEFTARNASFLDTIAFGNSLITSHHSETLLTNSINLNTKNFTSKRKMV</sequence>
<accession>A0AAV7KBX5</accession>
<organism evidence="2 3">
    <name type="scientific">Oopsacas minuta</name>
    <dbReference type="NCBI Taxonomy" id="111878"/>
    <lineage>
        <taxon>Eukaryota</taxon>
        <taxon>Metazoa</taxon>
        <taxon>Porifera</taxon>
        <taxon>Hexactinellida</taxon>
        <taxon>Hexasterophora</taxon>
        <taxon>Lyssacinosida</taxon>
        <taxon>Leucopsacidae</taxon>
        <taxon>Oopsacas</taxon>
    </lineage>
</organism>
<keyword evidence="1" id="KW-0677">Repeat</keyword>
<dbReference type="Proteomes" id="UP001165289">
    <property type="component" value="Unassembled WGS sequence"/>
</dbReference>
<dbReference type="AlphaFoldDB" id="A0AAV7KBX5"/>
<reference evidence="2 3" key="1">
    <citation type="journal article" date="2023" name="BMC Biol.">
        <title>The compact genome of the sponge Oopsacas minuta (Hexactinellida) is lacking key metazoan core genes.</title>
        <authorList>
            <person name="Santini S."/>
            <person name="Schenkelaars Q."/>
            <person name="Jourda C."/>
            <person name="Duchesne M."/>
            <person name="Belahbib H."/>
            <person name="Rocher C."/>
            <person name="Selva M."/>
            <person name="Riesgo A."/>
            <person name="Vervoort M."/>
            <person name="Leys S.P."/>
            <person name="Kodjabachian L."/>
            <person name="Le Bivic A."/>
            <person name="Borchiellini C."/>
            <person name="Claverie J.M."/>
            <person name="Renard E."/>
        </authorList>
    </citation>
    <scope>NUCLEOTIDE SEQUENCE [LARGE SCALE GENOMIC DNA]</scope>
    <source>
        <strain evidence="2">SPO-2</strain>
    </source>
</reference>
<dbReference type="EMBL" id="JAKMXF010000083">
    <property type="protein sequence ID" value="KAI6658693.1"/>
    <property type="molecule type" value="Genomic_DNA"/>
</dbReference>
<dbReference type="PANTHER" id="PTHR11915">
    <property type="entry name" value="SPECTRIN/FILAMIN RELATED CYTOSKELETAL PROTEIN"/>
    <property type="match status" value="1"/>
</dbReference>